<dbReference type="PANTHER" id="PTHR43689:SF8">
    <property type="entry name" value="ALPHA_BETA-HYDROLASES SUPERFAMILY PROTEIN"/>
    <property type="match status" value="1"/>
</dbReference>
<protein>
    <submittedName>
        <fullName evidence="2">3-oxoadipate enol-lactonase 2</fullName>
        <ecNumber evidence="2">3.1.1.24</ecNumber>
    </submittedName>
</protein>
<dbReference type="SUPFAM" id="SSF53474">
    <property type="entry name" value="alpha/beta-Hydrolases"/>
    <property type="match status" value="1"/>
</dbReference>
<dbReference type="RefSeq" id="WP_051042001.1">
    <property type="nucleotide sequence ID" value="NZ_JAAXOR010000007.1"/>
</dbReference>
<keyword evidence="2" id="KW-0378">Hydrolase</keyword>
<organism evidence="2 3">
    <name type="scientific">Nocardia cerradoensis</name>
    <dbReference type="NCBI Taxonomy" id="85688"/>
    <lineage>
        <taxon>Bacteria</taxon>
        <taxon>Bacillati</taxon>
        <taxon>Actinomycetota</taxon>
        <taxon>Actinomycetes</taxon>
        <taxon>Mycobacteriales</taxon>
        <taxon>Nocardiaceae</taxon>
        <taxon>Nocardia</taxon>
    </lineage>
</organism>
<accession>A0A231H981</accession>
<evidence type="ECO:0000259" key="1">
    <source>
        <dbReference type="Pfam" id="PF00561"/>
    </source>
</evidence>
<dbReference type="EMBL" id="NGAF01000004">
    <property type="protein sequence ID" value="OXR45390.1"/>
    <property type="molecule type" value="Genomic_DNA"/>
</dbReference>
<dbReference type="InterPro" id="IPR000073">
    <property type="entry name" value="AB_hydrolase_1"/>
</dbReference>
<sequence length="376" mass="40268">MEPERAHRLRNARRVRYTLLRGGVASASVLGALAGAQALRRMGAAVAWPARGDDLRDEDFTLLDRDPAHRVVADDGVPLAARVVGAENPSATVVFVHGFCNSMHSFHFQRRDLARQWGSQVRMVFFDLRGHGSSGTPSSASCTVAQLGRDLLRVIEECAPDGPLVLVGHSMGGMAILAAAAREPELFERRVLASALLSTTAAGVTRAGAAQLLRSPAIDGFRVLVHTSPALVQAGRVTARRLITPVLHVSSFHGDVSPTLSRFTTSMIDRTPVETIVKFLEALQVHDESAALPVLAPRPALVVGGDHDLIIPFRNSRELAARLPDADLIRVTDAAHMVHLQYPELINAALERLLLRAGVFGGSSVEFGAGREASNG</sequence>
<evidence type="ECO:0000313" key="2">
    <source>
        <dbReference type="EMBL" id="OXR45390.1"/>
    </source>
</evidence>
<dbReference type="GO" id="GO:0047570">
    <property type="term" value="F:3-oxoadipate enol-lactonase activity"/>
    <property type="evidence" value="ECO:0007669"/>
    <property type="project" value="UniProtKB-EC"/>
</dbReference>
<name>A0A231H981_9NOCA</name>
<dbReference type="Proteomes" id="UP000215506">
    <property type="component" value="Unassembled WGS sequence"/>
</dbReference>
<dbReference type="Pfam" id="PF00561">
    <property type="entry name" value="Abhydrolase_1"/>
    <property type="match status" value="1"/>
</dbReference>
<reference evidence="2 3" key="1">
    <citation type="submission" date="2017-07" db="EMBL/GenBank/DDBJ databases">
        <title>First draft Genome Sequence of Nocardia cerradoensis isolated from human infection.</title>
        <authorList>
            <person name="Carrasco G."/>
        </authorList>
    </citation>
    <scope>NUCLEOTIDE SEQUENCE [LARGE SCALE GENOMIC DNA]</scope>
    <source>
        <strain evidence="2 3">CNM20130759</strain>
    </source>
</reference>
<feature type="domain" description="AB hydrolase-1" evidence="1">
    <location>
        <begin position="92"/>
        <end position="341"/>
    </location>
</feature>
<dbReference type="AlphaFoldDB" id="A0A231H981"/>
<dbReference type="PANTHER" id="PTHR43689">
    <property type="entry name" value="HYDROLASE"/>
    <property type="match status" value="1"/>
</dbReference>
<evidence type="ECO:0000313" key="3">
    <source>
        <dbReference type="Proteomes" id="UP000215506"/>
    </source>
</evidence>
<keyword evidence="3" id="KW-1185">Reference proteome</keyword>
<dbReference type="InterPro" id="IPR029058">
    <property type="entry name" value="AB_hydrolase_fold"/>
</dbReference>
<comment type="caution">
    <text evidence="2">The sequence shown here is derived from an EMBL/GenBank/DDBJ whole genome shotgun (WGS) entry which is preliminary data.</text>
</comment>
<proteinExistence type="predicted"/>
<dbReference type="Gene3D" id="3.40.50.1820">
    <property type="entry name" value="alpha/beta hydrolase"/>
    <property type="match status" value="1"/>
</dbReference>
<dbReference type="EC" id="3.1.1.24" evidence="2"/>
<gene>
    <name evidence="2" type="primary">catD_1</name>
    <name evidence="2" type="ORF">B7C42_02515</name>
</gene>